<dbReference type="PANTHER" id="PTHR43711">
    <property type="entry name" value="TWO-COMPONENT HISTIDINE KINASE"/>
    <property type="match status" value="1"/>
</dbReference>
<reference evidence="15 16" key="1">
    <citation type="submission" date="2018-05" db="EMBL/GenBank/DDBJ databases">
        <title>Coraliomargarita sinensis sp. nov., isolated from a marine solar saltern.</title>
        <authorList>
            <person name="Zhou L.Y."/>
        </authorList>
    </citation>
    <scope>NUCLEOTIDE SEQUENCE [LARGE SCALE GENOMIC DNA]</scope>
    <source>
        <strain evidence="15 16">WN38</strain>
    </source>
</reference>
<evidence type="ECO:0000313" key="16">
    <source>
        <dbReference type="Proteomes" id="UP000247099"/>
    </source>
</evidence>
<feature type="domain" description="Histidine kinase" evidence="14">
    <location>
        <begin position="367"/>
        <end position="588"/>
    </location>
</feature>
<dbReference type="Pfam" id="PF00512">
    <property type="entry name" value="HisKA"/>
    <property type="match status" value="1"/>
</dbReference>
<accession>A0A317ZMA1</accession>
<evidence type="ECO:0000259" key="14">
    <source>
        <dbReference type="PROSITE" id="PS50109"/>
    </source>
</evidence>
<feature type="transmembrane region" description="Helical" evidence="13">
    <location>
        <begin position="290"/>
        <end position="312"/>
    </location>
</feature>
<dbReference type="Proteomes" id="UP000247099">
    <property type="component" value="Unassembled WGS sequence"/>
</dbReference>
<comment type="catalytic activity">
    <reaction evidence="1">
        <text>ATP + protein L-histidine = ADP + protein N-phospho-L-histidine.</text>
        <dbReference type="EC" id="2.7.13.3"/>
    </reaction>
</comment>
<dbReference type="RefSeq" id="WP_110129388.1">
    <property type="nucleotide sequence ID" value="NZ_QHJQ01000001.1"/>
</dbReference>
<keyword evidence="4" id="KW-1003">Cell membrane</keyword>
<dbReference type="InParanoid" id="A0A317ZMA1"/>
<dbReference type="CDD" id="cd00082">
    <property type="entry name" value="HisKA"/>
    <property type="match status" value="1"/>
</dbReference>
<comment type="subcellular location">
    <subcellularLocation>
        <location evidence="2">Cell membrane</location>
        <topology evidence="2">Multi-pass membrane protein</topology>
    </subcellularLocation>
</comment>
<keyword evidence="12" id="KW-0175">Coiled coil</keyword>
<protein>
    <recommendedName>
        <fullName evidence="3">histidine kinase</fullName>
        <ecNumber evidence="3">2.7.13.3</ecNumber>
    </recommendedName>
</protein>
<dbReference type="InterPro" id="IPR036890">
    <property type="entry name" value="HATPase_C_sf"/>
</dbReference>
<evidence type="ECO:0000256" key="1">
    <source>
        <dbReference type="ARBA" id="ARBA00000085"/>
    </source>
</evidence>
<dbReference type="InterPro" id="IPR033479">
    <property type="entry name" value="dCache_1"/>
</dbReference>
<evidence type="ECO:0000256" key="13">
    <source>
        <dbReference type="SAM" id="Phobius"/>
    </source>
</evidence>
<comment type="caution">
    <text evidence="15">The sequence shown here is derived from an EMBL/GenBank/DDBJ whole genome shotgun (WGS) entry which is preliminary data.</text>
</comment>
<dbReference type="SUPFAM" id="SSF55874">
    <property type="entry name" value="ATPase domain of HSP90 chaperone/DNA topoisomerase II/histidine kinase"/>
    <property type="match status" value="1"/>
</dbReference>
<dbReference type="InterPro" id="IPR036097">
    <property type="entry name" value="HisK_dim/P_sf"/>
</dbReference>
<dbReference type="Gene3D" id="3.30.450.20">
    <property type="entry name" value="PAS domain"/>
    <property type="match status" value="1"/>
</dbReference>
<evidence type="ECO:0000256" key="11">
    <source>
        <dbReference type="ARBA" id="ARBA00023136"/>
    </source>
</evidence>
<organism evidence="15 16">
    <name type="scientific">Coraliomargarita sinensis</name>
    <dbReference type="NCBI Taxonomy" id="2174842"/>
    <lineage>
        <taxon>Bacteria</taxon>
        <taxon>Pseudomonadati</taxon>
        <taxon>Verrucomicrobiota</taxon>
        <taxon>Opitutia</taxon>
        <taxon>Puniceicoccales</taxon>
        <taxon>Coraliomargaritaceae</taxon>
        <taxon>Coraliomargarita</taxon>
    </lineage>
</organism>
<dbReference type="SUPFAM" id="SSF47384">
    <property type="entry name" value="Homodimeric domain of signal transducing histidine kinase"/>
    <property type="match status" value="1"/>
</dbReference>
<evidence type="ECO:0000256" key="7">
    <source>
        <dbReference type="ARBA" id="ARBA00022692"/>
    </source>
</evidence>
<sequence>MSLIFNKKSSWAWCICALLLAGFLTNSLSNYLVSRNNVRKTLAESTLPLTSDNVYSEIQRDLLRPVFIASLMANDTFLRDWAIAGEKDRDAIVRYLHEIKIKYGTVSSFFVSDKTLKYYYAHGLLKTVSEDEPRDEWYFRVREMDEPYEINVDPDMANQDALTIFINYRVRDYAGNFIGATGVGLTVTKVNRLISRYEAKYDRQIYFVDASGNVVLRPSNSTMRGYDSLQEIEGLGERVADLLAGKTDSLTYKRLGDRRIMNCRYVPELDWYLIVEQSEATMMAPLRQELYLSIATALLTTALVAGICIFVVRSQKAKAECQNQELKESTRLIQEQRAAIEKETSELGALNLKLQTLNSEKDDFLGIVAHDLRNPLNSIIGLSELTLSELPDDDSTKEFKESLSHIHRSGEEMLELIDELLNVARIEAYHESFETQLIEWNPLLERTAQRFAEDASRKHIQLKLEIDATGETELKGVEEWMSVIVNNLLSNALKYSPEYSKVTLRTERTEHTVITRIQDSGPGISPDEQSKLFQKFVRLSAKPTGNEHSTGLGLYVVKQMCDRLGINIRVESGLGRGAIFILEQELHS</sequence>
<dbReference type="Gene3D" id="3.30.565.10">
    <property type="entry name" value="Histidine kinase-like ATPase, C-terminal domain"/>
    <property type="match status" value="1"/>
</dbReference>
<dbReference type="InterPro" id="IPR004358">
    <property type="entry name" value="Sig_transdc_His_kin-like_C"/>
</dbReference>
<dbReference type="GO" id="GO:0005886">
    <property type="term" value="C:plasma membrane"/>
    <property type="evidence" value="ECO:0007669"/>
    <property type="project" value="UniProtKB-SubCell"/>
</dbReference>
<dbReference type="AlphaFoldDB" id="A0A317ZMA1"/>
<dbReference type="PANTHER" id="PTHR43711:SF26">
    <property type="entry name" value="SENSOR HISTIDINE KINASE RCSC"/>
    <property type="match status" value="1"/>
</dbReference>
<dbReference type="Gene3D" id="1.10.287.130">
    <property type="match status" value="1"/>
</dbReference>
<dbReference type="Pfam" id="PF02518">
    <property type="entry name" value="HATPase_c"/>
    <property type="match status" value="1"/>
</dbReference>
<dbReference type="InterPro" id="IPR050736">
    <property type="entry name" value="Sensor_HK_Regulatory"/>
</dbReference>
<proteinExistence type="predicted"/>
<keyword evidence="16" id="KW-1185">Reference proteome</keyword>
<dbReference type="CDD" id="cd18773">
    <property type="entry name" value="PDC1_HK_sensor"/>
    <property type="match status" value="1"/>
</dbReference>
<dbReference type="Pfam" id="PF02743">
    <property type="entry name" value="dCache_1"/>
    <property type="match status" value="1"/>
</dbReference>
<evidence type="ECO:0000256" key="4">
    <source>
        <dbReference type="ARBA" id="ARBA00022475"/>
    </source>
</evidence>
<dbReference type="InterPro" id="IPR003594">
    <property type="entry name" value="HATPase_dom"/>
</dbReference>
<dbReference type="PRINTS" id="PR00344">
    <property type="entry name" value="BCTRLSENSOR"/>
</dbReference>
<dbReference type="InterPro" id="IPR003661">
    <property type="entry name" value="HisK_dim/P_dom"/>
</dbReference>
<evidence type="ECO:0000256" key="10">
    <source>
        <dbReference type="ARBA" id="ARBA00023012"/>
    </source>
</evidence>
<evidence type="ECO:0000256" key="6">
    <source>
        <dbReference type="ARBA" id="ARBA00022679"/>
    </source>
</evidence>
<dbReference type="OrthoDB" id="9759607at2"/>
<keyword evidence="7 13" id="KW-0812">Transmembrane</keyword>
<keyword evidence="8" id="KW-0418">Kinase</keyword>
<evidence type="ECO:0000256" key="8">
    <source>
        <dbReference type="ARBA" id="ARBA00022777"/>
    </source>
</evidence>
<dbReference type="PROSITE" id="PS50109">
    <property type="entry name" value="HIS_KIN"/>
    <property type="match status" value="1"/>
</dbReference>
<dbReference type="CDD" id="cd00075">
    <property type="entry name" value="HATPase"/>
    <property type="match status" value="1"/>
</dbReference>
<evidence type="ECO:0000256" key="3">
    <source>
        <dbReference type="ARBA" id="ARBA00012438"/>
    </source>
</evidence>
<evidence type="ECO:0000256" key="5">
    <source>
        <dbReference type="ARBA" id="ARBA00022553"/>
    </source>
</evidence>
<dbReference type="SMART" id="SM00388">
    <property type="entry name" value="HisKA"/>
    <property type="match status" value="1"/>
</dbReference>
<keyword evidence="10" id="KW-0902">Two-component regulatory system</keyword>
<gene>
    <name evidence="15" type="ORF">DDZ13_00130</name>
</gene>
<evidence type="ECO:0000256" key="2">
    <source>
        <dbReference type="ARBA" id="ARBA00004651"/>
    </source>
</evidence>
<name>A0A317ZMA1_9BACT</name>
<keyword evidence="6" id="KW-0808">Transferase</keyword>
<dbReference type="GO" id="GO:0000155">
    <property type="term" value="F:phosphorelay sensor kinase activity"/>
    <property type="evidence" value="ECO:0007669"/>
    <property type="project" value="InterPro"/>
</dbReference>
<dbReference type="EMBL" id="QHJQ01000001">
    <property type="protein sequence ID" value="PXA05307.1"/>
    <property type="molecule type" value="Genomic_DNA"/>
</dbReference>
<dbReference type="InterPro" id="IPR005467">
    <property type="entry name" value="His_kinase_dom"/>
</dbReference>
<keyword evidence="11 13" id="KW-0472">Membrane</keyword>
<dbReference type="SMART" id="SM00387">
    <property type="entry name" value="HATPase_c"/>
    <property type="match status" value="1"/>
</dbReference>
<evidence type="ECO:0000313" key="15">
    <source>
        <dbReference type="EMBL" id="PXA05307.1"/>
    </source>
</evidence>
<evidence type="ECO:0000256" key="12">
    <source>
        <dbReference type="SAM" id="Coils"/>
    </source>
</evidence>
<feature type="coiled-coil region" evidence="12">
    <location>
        <begin position="316"/>
        <end position="360"/>
    </location>
</feature>
<evidence type="ECO:0000256" key="9">
    <source>
        <dbReference type="ARBA" id="ARBA00022989"/>
    </source>
</evidence>
<keyword evidence="5" id="KW-0597">Phosphoprotein</keyword>
<dbReference type="EC" id="2.7.13.3" evidence="3"/>
<keyword evidence="9 13" id="KW-1133">Transmembrane helix</keyword>